<comment type="caution">
    <text evidence="2">The sequence shown here is derived from an EMBL/GenBank/DDBJ whole genome shotgun (WGS) entry which is preliminary data.</text>
</comment>
<feature type="coiled-coil region" evidence="1">
    <location>
        <begin position="177"/>
        <end position="204"/>
    </location>
</feature>
<proteinExistence type="predicted"/>
<dbReference type="Proteomes" id="UP000187209">
    <property type="component" value="Unassembled WGS sequence"/>
</dbReference>
<evidence type="ECO:0000313" key="3">
    <source>
        <dbReference type="Proteomes" id="UP000187209"/>
    </source>
</evidence>
<sequence>MAVPFNKIKSEKLKKNSIGSESSPYSRSMHRLHTSSYKKNLDNYSKCTLDTEVKIENCNFYTKLHSRHARIATYSETYANLEKAKYFSLKLANLISNKPIKFSSFEVYSRMFNEFADCFPEFKDFLLSLRRGLVLSAIKEKDFENFEFKADLDNSQIDLKSLFNKERQEKFKIIVKLNSITDEHNRLKEDHEVLKKKIEGYEKALLHNPVKYIEAENLVEKMLKQCEIIAKQKAIINELKSSELKLKKILEQLEMYGVNVENFTYNRENTVLNPKCIKAYNRSKTLIDAQDS</sequence>
<reference evidence="2 3" key="1">
    <citation type="submission" date="2016-11" db="EMBL/GenBank/DDBJ databases">
        <title>The macronuclear genome of Stentor coeruleus: a giant cell with tiny introns.</title>
        <authorList>
            <person name="Slabodnick M."/>
            <person name="Ruby J.G."/>
            <person name="Reiff S.B."/>
            <person name="Swart E.C."/>
            <person name="Gosai S."/>
            <person name="Prabakaran S."/>
            <person name="Witkowska E."/>
            <person name="Larue G.E."/>
            <person name="Fisher S."/>
            <person name="Freeman R.M."/>
            <person name="Gunawardena J."/>
            <person name="Chu W."/>
            <person name="Stover N.A."/>
            <person name="Gregory B.D."/>
            <person name="Nowacki M."/>
            <person name="Derisi J."/>
            <person name="Roy S.W."/>
            <person name="Marshall W.F."/>
            <person name="Sood P."/>
        </authorList>
    </citation>
    <scope>NUCLEOTIDE SEQUENCE [LARGE SCALE GENOMIC DNA]</scope>
    <source>
        <strain evidence="2">WM001</strain>
    </source>
</reference>
<accession>A0A1R2CF65</accession>
<evidence type="ECO:0000313" key="2">
    <source>
        <dbReference type="EMBL" id="OMJ87605.1"/>
    </source>
</evidence>
<keyword evidence="1" id="KW-0175">Coiled coil</keyword>
<evidence type="ECO:0000256" key="1">
    <source>
        <dbReference type="SAM" id="Coils"/>
    </source>
</evidence>
<gene>
    <name evidence="2" type="ORF">SteCoe_10698</name>
</gene>
<keyword evidence="3" id="KW-1185">Reference proteome</keyword>
<organism evidence="2 3">
    <name type="scientific">Stentor coeruleus</name>
    <dbReference type="NCBI Taxonomy" id="5963"/>
    <lineage>
        <taxon>Eukaryota</taxon>
        <taxon>Sar</taxon>
        <taxon>Alveolata</taxon>
        <taxon>Ciliophora</taxon>
        <taxon>Postciliodesmatophora</taxon>
        <taxon>Heterotrichea</taxon>
        <taxon>Heterotrichida</taxon>
        <taxon>Stentoridae</taxon>
        <taxon>Stentor</taxon>
    </lineage>
</organism>
<dbReference type="AlphaFoldDB" id="A0A1R2CF65"/>
<dbReference type="EMBL" id="MPUH01000173">
    <property type="protein sequence ID" value="OMJ87605.1"/>
    <property type="molecule type" value="Genomic_DNA"/>
</dbReference>
<protein>
    <submittedName>
        <fullName evidence="2">Uncharacterized protein</fullName>
    </submittedName>
</protein>
<name>A0A1R2CF65_9CILI</name>